<dbReference type="InterPro" id="IPR013321">
    <property type="entry name" value="Arc_rbn_hlx_hlx"/>
</dbReference>
<evidence type="ECO:0000313" key="1">
    <source>
        <dbReference type="EMBL" id="OKH12644.1"/>
    </source>
</evidence>
<gene>
    <name evidence="1" type="ORF">NIES592_17545</name>
</gene>
<comment type="caution">
    <text evidence="1">The sequence shown here is derived from an EMBL/GenBank/DDBJ whole genome shotgun (WGS) entry which is preliminary data.</text>
</comment>
<evidence type="ECO:0000313" key="2">
    <source>
        <dbReference type="Proteomes" id="UP000186391"/>
    </source>
</evidence>
<dbReference type="EMBL" id="MRCA01000010">
    <property type="protein sequence ID" value="OKH12644.1"/>
    <property type="molecule type" value="Genomic_DNA"/>
</dbReference>
<dbReference type="GO" id="GO:0006355">
    <property type="term" value="P:regulation of DNA-templated transcription"/>
    <property type="evidence" value="ECO:0007669"/>
    <property type="project" value="InterPro"/>
</dbReference>
<organism evidence="1 2">
    <name type="scientific">Fischerella major NIES-592</name>
    <dbReference type="NCBI Taxonomy" id="210994"/>
    <lineage>
        <taxon>Bacteria</taxon>
        <taxon>Bacillati</taxon>
        <taxon>Cyanobacteriota</taxon>
        <taxon>Cyanophyceae</taxon>
        <taxon>Nostocales</taxon>
        <taxon>Hapalosiphonaceae</taxon>
        <taxon>Fischerella</taxon>
    </lineage>
</organism>
<dbReference type="RefSeq" id="WP_062245254.1">
    <property type="nucleotide sequence ID" value="NZ_MRCA01000010.1"/>
</dbReference>
<protein>
    <recommendedName>
        <fullName evidence="3">CopG family transcriptional regulator</fullName>
    </recommendedName>
</protein>
<proteinExistence type="predicted"/>
<dbReference type="AlphaFoldDB" id="A0A1U7GWK9"/>
<dbReference type="Proteomes" id="UP000186391">
    <property type="component" value="Unassembled WGS sequence"/>
</dbReference>
<name>A0A1U7GWK9_9CYAN</name>
<dbReference type="OrthoDB" id="573387at2"/>
<accession>A0A1U7GWK9</accession>
<sequence length="81" mass="9729">MYRRINVTLPDKTLELLDQFAPKGDRSRFTDEAIQNYIAQIHRDRLQQQLKEGAIRRAERDRNLAEDWFALEEQAWQQNAQ</sequence>
<dbReference type="Gene3D" id="1.10.1220.10">
    <property type="entry name" value="Met repressor-like"/>
    <property type="match status" value="1"/>
</dbReference>
<keyword evidence="2" id="KW-1185">Reference proteome</keyword>
<reference evidence="1 2" key="1">
    <citation type="submission" date="2016-11" db="EMBL/GenBank/DDBJ databases">
        <title>Draft Genome Sequences of Nine Cyanobacterial Strains from Diverse Habitats.</title>
        <authorList>
            <person name="Zhu T."/>
            <person name="Hou S."/>
            <person name="Lu X."/>
            <person name="Hess W.R."/>
        </authorList>
    </citation>
    <scope>NUCLEOTIDE SEQUENCE [LARGE SCALE GENOMIC DNA]</scope>
    <source>
        <strain evidence="1 2">NIES-592</strain>
    </source>
</reference>
<evidence type="ECO:0008006" key="3">
    <source>
        <dbReference type="Google" id="ProtNLM"/>
    </source>
</evidence>